<keyword evidence="3" id="KW-0675">Receptor</keyword>
<dbReference type="SUPFAM" id="SSF48508">
    <property type="entry name" value="Nuclear receptor ligand-binding domain"/>
    <property type="match status" value="1"/>
</dbReference>
<sequence length="360" mass="41343">MKPEAVRLNGEKIDGKRFRTKSAKDEEYIDVEELPKNTPEPNVDTTFALPSLSPPAPSTSNVIPSTPKASAFVTPPGTLYRLVNNIFDEAKLKIEPINGLSLLERMYASYNQLLAKRTKVHTDQIMDYEDPSLAKEEKTRRIEYNYGLCMKMLKSEVVLFAEMITSFGPFIYLPSDQRWLLFRHFYNLFNKYERPYDTLQCLGDEPGDDRLLLPNGFPVKLNSANMRILTESMRSGKILYQPTNNVLLDDVLKPMKMLKPTGIEFIAIAGHLLWLSPGTGEISEETVVIAREARQAIFQDLHDYYVNRLHITMYATRLGEFMALLSAIEKMMAHKREFDMVCEFFDMFEIDPALKEIIIC</sequence>
<evidence type="ECO:0000256" key="2">
    <source>
        <dbReference type="ARBA" id="ARBA00023163"/>
    </source>
</evidence>
<name>A0A914C784_9BILA</name>
<keyword evidence="2" id="KW-0804">Transcription</keyword>
<accession>A0A914C784</accession>
<dbReference type="InterPro" id="IPR000536">
    <property type="entry name" value="Nucl_hrmn_rcpt_lig-bd"/>
</dbReference>
<dbReference type="PROSITE" id="PS51843">
    <property type="entry name" value="NR_LBD"/>
    <property type="match status" value="1"/>
</dbReference>
<evidence type="ECO:0000313" key="6">
    <source>
        <dbReference type="WBParaSite" id="ACRNAN_Path_453.g1721.t1"/>
    </source>
</evidence>
<proteinExistence type="predicted"/>
<evidence type="ECO:0000313" key="5">
    <source>
        <dbReference type="Proteomes" id="UP000887540"/>
    </source>
</evidence>
<reference evidence="6" key="1">
    <citation type="submission" date="2022-11" db="UniProtKB">
        <authorList>
            <consortium name="WormBaseParasite"/>
        </authorList>
    </citation>
    <scope>IDENTIFICATION</scope>
</reference>
<organism evidence="5 6">
    <name type="scientific">Acrobeloides nanus</name>
    <dbReference type="NCBI Taxonomy" id="290746"/>
    <lineage>
        <taxon>Eukaryota</taxon>
        <taxon>Metazoa</taxon>
        <taxon>Ecdysozoa</taxon>
        <taxon>Nematoda</taxon>
        <taxon>Chromadorea</taxon>
        <taxon>Rhabditida</taxon>
        <taxon>Tylenchina</taxon>
        <taxon>Cephalobomorpha</taxon>
        <taxon>Cephaloboidea</taxon>
        <taxon>Cephalobidae</taxon>
        <taxon>Acrobeloides</taxon>
    </lineage>
</organism>
<dbReference type="Gene3D" id="1.10.565.10">
    <property type="entry name" value="Retinoid X Receptor"/>
    <property type="match status" value="1"/>
</dbReference>
<dbReference type="Pfam" id="PF00104">
    <property type="entry name" value="Hormone_recep"/>
    <property type="match status" value="1"/>
</dbReference>
<dbReference type="PANTHER" id="PTHR46011">
    <property type="entry name" value="NUCLEAR HORMONE RECEPTOR FAMILY MEMBER NHR-86-RELATED"/>
    <property type="match status" value="1"/>
</dbReference>
<keyword evidence="1" id="KW-0805">Transcription regulation</keyword>
<evidence type="ECO:0000259" key="4">
    <source>
        <dbReference type="PROSITE" id="PS51843"/>
    </source>
</evidence>
<dbReference type="AlphaFoldDB" id="A0A914C784"/>
<evidence type="ECO:0000256" key="3">
    <source>
        <dbReference type="ARBA" id="ARBA00023170"/>
    </source>
</evidence>
<evidence type="ECO:0000256" key="1">
    <source>
        <dbReference type="ARBA" id="ARBA00023015"/>
    </source>
</evidence>
<protein>
    <submittedName>
        <fullName evidence="6">NR LBD domain-containing protein</fullName>
    </submittedName>
</protein>
<dbReference type="InterPro" id="IPR035500">
    <property type="entry name" value="NHR-like_dom_sf"/>
</dbReference>
<feature type="domain" description="NR LBD" evidence="4">
    <location>
        <begin position="109"/>
        <end position="360"/>
    </location>
</feature>
<dbReference type="WBParaSite" id="ACRNAN_Path_453.g1721.t1">
    <property type="protein sequence ID" value="ACRNAN_Path_453.g1721.t1"/>
    <property type="gene ID" value="ACRNAN_Path_453.g1721"/>
</dbReference>
<dbReference type="SMART" id="SM00430">
    <property type="entry name" value="HOLI"/>
    <property type="match status" value="1"/>
</dbReference>
<keyword evidence="5" id="KW-1185">Reference proteome</keyword>
<dbReference type="Proteomes" id="UP000887540">
    <property type="component" value="Unplaced"/>
</dbReference>